<evidence type="ECO:0000313" key="1">
    <source>
        <dbReference type="EMBL" id="QHT38927.1"/>
    </source>
</evidence>
<dbReference type="AlphaFoldDB" id="A0A6C0FAP3"/>
<protein>
    <recommendedName>
        <fullName evidence="2">Ubiquitin-like domain-containing protein</fullName>
    </recommendedName>
</protein>
<sequence>MNEEYLVISIRIGNSYDWNNITPGRTYDFKVNRNTFIKELKQNLCEEFHEPEEKNIIQKYNIYNNRIILLNENNIVKDAFKNPNDSELDLIDKNETVFYALVL</sequence>
<name>A0A6C0FAP3_9ZZZZ</name>
<accession>A0A6C0FAP3</accession>
<dbReference type="EMBL" id="MN738838">
    <property type="protein sequence ID" value="QHT38927.1"/>
    <property type="molecule type" value="Genomic_DNA"/>
</dbReference>
<reference evidence="1" key="1">
    <citation type="journal article" date="2020" name="Nature">
        <title>Giant virus diversity and host interactions through global metagenomics.</title>
        <authorList>
            <person name="Schulz F."/>
            <person name="Roux S."/>
            <person name="Paez-Espino D."/>
            <person name="Jungbluth S."/>
            <person name="Walsh D.A."/>
            <person name="Denef V.J."/>
            <person name="McMahon K.D."/>
            <person name="Konstantinidis K.T."/>
            <person name="Eloe-Fadrosh E.A."/>
            <person name="Kyrpides N.C."/>
            <person name="Woyke T."/>
        </authorList>
    </citation>
    <scope>NUCLEOTIDE SEQUENCE</scope>
    <source>
        <strain evidence="1">GVMAG-S-ERX556126-94</strain>
    </source>
</reference>
<evidence type="ECO:0008006" key="2">
    <source>
        <dbReference type="Google" id="ProtNLM"/>
    </source>
</evidence>
<proteinExistence type="predicted"/>
<organism evidence="1">
    <name type="scientific">viral metagenome</name>
    <dbReference type="NCBI Taxonomy" id="1070528"/>
    <lineage>
        <taxon>unclassified sequences</taxon>
        <taxon>metagenomes</taxon>
        <taxon>organismal metagenomes</taxon>
    </lineage>
</organism>